<proteinExistence type="predicted"/>
<reference evidence="1" key="1">
    <citation type="journal article" date="2014" name="Front. Microbiol.">
        <title>High frequency of phylogenetically diverse reductive dehalogenase-homologous genes in deep subseafloor sedimentary metagenomes.</title>
        <authorList>
            <person name="Kawai M."/>
            <person name="Futagami T."/>
            <person name="Toyoda A."/>
            <person name="Takaki Y."/>
            <person name="Nishi S."/>
            <person name="Hori S."/>
            <person name="Arai W."/>
            <person name="Tsubouchi T."/>
            <person name="Morono Y."/>
            <person name="Uchiyama I."/>
            <person name="Ito T."/>
            <person name="Fujiyama A."/>
            <person name="Inagaki F."/>
            <person name="Takami H."/>
        </authorList>
    </citation>
    <scope>NUCLEOTIDE SEQUENCE</scope>
    <source>
        <strain evidence="1">Expedition CK06-06</strain>
    </source>
</reference>
<comment type="caution">
    <text evidence="1">The sequence shown here is derived from an EMBL/GenBank/DDBJ whole genome shotgun (WGS) entry which is preliminary data.</text>
</comment>
<dbReference type="EMBL" id="BARU01020960">
    <property type="protein sequence ID" value="GAH55095.1"/>
    <property type="molecule type" value="Genomic_DNA"/>
</dbReference>
<evidence type="ECO:0000313" key="1">
    <source>
        <dbReference type="EMBL" id="GAH55095.1"/>
    </source>
</evidence>
<gene>
    <name evidence="1" type="ORF">S03H2_34360</name>
</gene>
<organism evidence="1">
    <name type="scientific">marine sediment metagenome</name>
    <dbReference type="NCBI Taxonomy" id="412755"/>
    <lineage>
        <taxon>unclassified sequences</taxon>
        <taxon>metagenomes</taxon>
        <taxon>ecological metagenomes</taxon>
    </lineage>
</organism>
<dbReference type="AlphaFoldDB" id="X1HDG9"/>
<protein>
    <submittedName>
        <fullName evidence="1">Uncharacterized protein</fullName>
    </submittedName>
</protein>
<name>X1HDG9_9ZZZZ</name>
<accession>X1HDG9</accession>
<sequence length="130" mass="13952">MVTDAPDFTTKVNVVIIPTAPELEHPAGEVNRYSGSATEYQSLCTWTVTASRIGELKEVSFVTNNYAKTLWMLVIGSDTMLEDVVIQAPLTIPYFDLRIASETVVALSVKSSDGTAIVADGSIVGKEIGL</sequence>